<proteinExistence type="predicted"/>
<comment type="caution">
    <text evidence="5">The sequence shown here is derived from an EMBL/GenBank/DDBJ whole genome shotgun (WGS) entry which is preliminary data.</text>
</comment>
<evidence type="ECO:0000256" key="2">
    <source>
        <dbReference type="ARBA" id="ARBA00022679"/>
    </source>
</evidence>
<keyword evidence="6" id="KW-1185">Reference proteome</keyword>
<dbReference type="OrthoDB" id="441812at2759"/>
<dbReference type="InterPro" id="IPR050600">
    <property type="entry name" value="SETD3_SETD6_MTase"/>
</dbReference>
<dbReference type="Gene3D" id="3.90.1420.10">
    <property type="entry name" value="Rubisco LSMT, substrate-binding domain"/>
    <property type="match status" value="1"/>
</dbReference>
<accession>A0A8K0GQN9</accession>
<protein>
    <recommendedName>
        <fullName evidence="4">SET domain-containing protein</fullName>
    </recommendedName>
</protein>
<dbReference type="FunFam" id="3.90.1410.10:FF:000005">
    <property type="entry name" value="Ribulose-1,5 bisphosphate carboxylase/oxygenase large subunit N-methyltransferase, chloroplastic"/>
    <property type="match status" value="1"/>
</dbReference>
<evidence type="ECO:0000313" key="6">
    <source>
        <dbReference type="Proteomes" id="UP000796880"/>
    </source>
</evidence>
<keyword evidence="1" id="KW-0489">Methyltransferase</keyword>
<sequence>MLLGARVSNFWCVRRPLLSISQRPWINLHFSSSSEVKVSHCLDDECDDFLPWLERKAGTEISSVLSIGKSAHGRNLFASKIIQTGDCILKVPYNVQLSPDNLHPEIKYLLNGEVGNDAKLAVVVLVEQRMGQDSEWAPYISRLPHSTEMHNTIFWSENELEMIRQSSVYQDTINLKSLIEKEFSTIRPVFERFPKFFERITYKDFMHAYALVSSRAWGSTKGDFLIPFADFFNHDGTSKAIVLNDEDKQLSEVIADRDYNPGEQVLIRYGKFSNATLLLDFGFTLPYNIHDQVHSQLNIPHHDPLRELKLEVLQRHHRPSSKDVHHLNSSVDSFTIKEVRSAWGKKKGILQSLRAFARVLCCRSSQELRDLAIEAERNDGRLARRPLQNTNREIEAHQFLISQISQVIKDYNASSESLGTVSSPFVCERRARRRQMAQELLNGELRVLKSASAWLQNYCATLTTTDHCRLLG</sequence>
<dbReference type="PANTHER" id="PTHR13271:SF134">
    <property type="entry name" value="OS01G0976450 PROTEIN"/>
    <property type="match status" value="1"/>
</dbReference>
<dbReference type="PROSITE" id="PS50280">
    <property type="entry name" value="SET"/>
    <property type="match status" value="1"/>
</dbReference>
<dbReference type="InterPro" id="IPR001214">
    <property type="entry name" value="SET_dom"/>
</dbReference>
<dbReference type="GO" id="GO:0016279">
    <property type="term" value="F:protein-lysine N-methyltransferase activity"/>
    <property type="evidence" value="ECO:0007669"/>
    <property type="project" value="TreeGrafter"/>
</dbReference>
<feature type="domain" description="SET" evidence="4">
    <location>
        <begin position="57"/>
        <end position="270"/>
    </location>
</feature>
<organism evidence="5 6">
    <name type="scientific">Rhamnella rubrinervis</name>
    <dbReference type="NCBI Taxonomy" id="2594499"/>
    <lineage>
        <taxon>Eukaryota</taxon>
        <taxon>Viridiplantae</taxon>
        <taxon>Streptophyta</taxon>
        <taxon>Embryophyta</taxon>
        <taxon>Tracheophyta</taxon>
        <taxon>Spermatophyta</taxon>
        <taxon>Magnoliopsida</taxon>
        <taxon>eudicotyledons</taxon>
        <taxon>Gunneridae</taxon>
        <taxon>Pentapetalae</taxon>
        <taxon>rosids</taxon>
        <taxon>fabids</taxon>
        <taxon>Rosales</taxon>
        <taxon>Rhamnaceae</taxon>
        <taxon>rhamnoid group</taxon>
        <taxon>Rhamneae</taxon>
        <taxon>Rhamnella</taxon>
    </lineage>
</organism>
<dbReference type="Pfam" id="PF09273">
    <property type="entry name" value="Rubis-subs-bind"/>
    <property type="match status" value="1"/>
</dbReference>
<evidence type="ECO:0000313" key="5">
    <source>
        <dbReference type="EMBL" id="KAF3433811.1"/>
    </source>
</evidence>
<dbReference type="InterPro" id="IPR015353">
    <property type="entry name" value="Rubisco_LSMT_subst-bd"/>
</dbReference>
<dbReference type="PANTHER" id="PTHR13271">
    <property type="entry name" value="UNCHARACTERIZED PUTATIVE METHYLTRANSFERASE"/>
    <property type="match status" value="1"/>
</dbReference>
<evidence type="ECO:0000256" key="3">
    <source>
        <dbReference type="ARBA" id="ARBA00022691"/>
    </source>
</evidence>
<dbReference type="Proteomes" id="UP000796880">
    <property type="component" value="Unassembled WGS sequence"/>
</dbReference>
<evidence type="ECO:0000256" key="1">
    <source>
        <dbReference type="ARBA" id="ARBA00022603"/>
    </source>
</evidence>
<name>A0A8K0GQN9_9ROSA</name>
<reference evidence="5" key="1">
    <citation type="submission" date="2020-03" db="EMBL/GenBank/DDBJ databases">
        <title>A high-quality chromosome-level genome assembly of a woody plant with both climbing and erect habits, Rhamnella rubrinervis.</title>
        <authorList>
            <person name="Lu Z."/>
            <person name="Yang Y."/>
            <person name="Zhu X."/>
            <person name="Sun Y."/>
        </authorList>
    </citation>
    <scope>NUCLEOTIDE SEQUENCE</scope>
    <source>
        <strain evidence="5">BYM</strain>
        <tissue evidence="5">Leaf</tissue>
    </source>
</reference>
<dbReference type="SUPFAM" id="SSF81822">
    <property type="entry name" value="RuBisCo LSMT C-terminal, substrate-binding domain"/>
    <property type="match status" value="1"/>
</dbReference>
<dbReference type="AlphaFoldDB" id="A0A8K0GQN9"/>
<dbReference type="InterPro" id="IPR046341">
    <property type="entry name" value="SET_dom_sf"/>
</dbReference>
<dbReference type="SUPFAM" id="SSF82199">
    <property type="entry name" value="SET domain"/>
    <property type="match status" value="1"/>
</dbReference>
<gene>
    <name evidence="5" type="ORF">FNV43_RR24914</name>
</gene>
<dbReference type="Gene3D" id="3.90.1410.10">
    <property type="entry name" value="set domain protein methyltransferase, domain 1"/>
    <property type="match status" value="1"/>
</dbReference>
<keyword evidence="3" id="KW-0949">S-adenosyl-L-methionine</keyword>
<dbReference type="Pfam" id="PF00856">
    <property type="entry name" value="SET"/>
    <property type="match status" value="1"/>
</dbReference>
<evidence type="ECO:0000259" key="4">
    <source>
        <dbReference type="PROSITE" id="PS50280"/>
    </source>
</evidence>
<dbReference type="EMBL" id="VOIH02000011">
    <property type="protein sequence ID" value="KAF3433811.1"/>
    <property type="molecule type" value="Genomic_DNA"/>
</dbReference>
<keyword evidence="2" id="KW-0808">Transferase</keyword>
<dbReference type="GO" id="GO:0032259">
    <property type="term" value="P:methylation"/>
    <property type="evidence" value="ECO:0007669"/>
    <property type="project" value="UniProtKB-KW"/>
</dbReference>
<dbReference type="InterPro" id="IPR036464">
    <property type="entry name" value="Rubisco_LSMT_subst-bd_sf"/>
</dbReference>